<keyword evidence="2 4" id="KW-0689">Ribosomal protein</keyword>
<keyword evidence="4" id="KW-0694">RNA-binding</keyword>
<dbReference type="NCBIfam" id="NF001109">
    <property type="entry name" value="PRK00136.1"/>
    <property type="match status" value="1"/>
</dbReference>
<geneLocation type="chloroplast" evidence="6"/>
<comment type="subcellular location">
    <subcellularLocation>
        <location evidence="4">Plastid</location>
        <location evidence="4">Chloroplast</location>
    </subcellularLocation>
</comment>
<dbReference type="Gene3D" id="3.30.1370.30">
    <property type="match status" value="1"/>
</dbReference>
<dbReference type="Pfam" id="PF00410">
    <property type="entry name" value="Ribosomal_S8"/>
    <property type="match status" value="1"/>
</dbReference>
<comment type="subunit">
    <text evidence="4">Part of the 30S ribosomal subunit.</text>
</comment>
<dbReference type="GO" id="GO:0006412">
    <property type="term" value="P:translation"/>
    <property type="evidence" value="ECO:0007669"/>
    <property type="project" value="UniProtKB-UniRule"/>
</dbReference>
<accession>K8FHJ6</accession>
<dbReference type="GO" id="GO:0003735">
    <property type="term" value="F:structural constituent of ribosome"/>
    <property type="evidence" value="ECO:0007669"/>
    <property type="project" value="InterPro"/>
</dbReference>
<dbReference type="PROSITE" id="PS00053">
    <property type="entry name" value="RIBOSOMAL_S8"/>
    <property type="match status" value="1"/>
</dbReference>
<dbReference type="OrthoDB" id="409928at2759"/>
<dbReference type="InterPro" id="IPR000630">
    <property type="entry name" value="Ribosomal_uS8"/>
</dbReference>
<dbReference type="Gene3D" id="3.30.1490.10">
    <property type="match status" value="1"/>
</dbReference>
<dbReference type="RefSeq" id="YP_009056891.1">
    <property type="nucleotide sequence ID" value="NC_024811.1"/>
</dbReference>
<evidence type="ECO:0000313" key="6">
    <source>
        <dbReference type="EMBL" id="CCO65904.1"/>
    </source>
</evidence>
<dbReference type="GeneID" id="20314132"/>
<dbReference type="GO" id="GO:0019843">
    <property type="term" value="F:rRNA binding"/>
    <property type="evidence" value="ECO:0007669"/>
    <property type="project" value="UniProtKB-UniRule"/>
</dbReference>
<name>K8FHJ6_9CHLO</name>
<protein>
    <recommendedName>
        <fullName evidence="4">Small ribosomal subunit protein uS8c</fullName>
    </recommendedName>
</protein>
<keyword evidence="7" id="KW-1185">Reference proteome</keyword>
<dbReference type="Proteomes" id="UP000198341">
    <property type="component" value="Chloroplast Pltd"/>
</dbReference>
<dbReference type="InterPro" id="IPR035987">
    <property type="entry name" value="Ribosomal_uS8_sf"/>
</dbReference>
<sequence>MVNDTISDMLTRLRNAYLAKKTVVVLKATRSVKDIAQVLAQEGFLGPIENEANGFFTVTLKRGVKQFERVSTPGVRLYVNHKELPPVLNGMGVAVISTSKGVMTDRKARALGIGGEVLCKIW</sequence>
<keyword evidence="4" id="KW-0699">rRNA-binding</keyword>
<comment type="similarity">
    <text evidence="1 4 5">Belongs to the universal ribosomal protein uS8 family.</text>
</comment>
<evidence type="ECO:0000256" key="3">
    <source>
        <dbReference type="ARBA" id="ARBA00023274"/>
    </source>
</evidence>
<evidence type="ECO:0000256" key="1">
    <source>
        <dbReference type="ARBA" id="ARBA00006471"/>
    </source>
</evidence>
<keyword evidence="3 4" id="KW-0687">Ribonucleoprotein</keyword>
<dbReference type="HAMAP" id="MF_01302_B">
    <property type="entry name" value="Ribosomal_uS8_B"/>
    <property type="match status" value="1"/>
</dbReference>
<dbReference type="GO" id="GO:0005840">
    <property type="term" value="C:ribosome"/>
    <property type="evidence" value="ECO:0007669"/>
    <property type="project" value="UniProtKB-KW"/>
</dbReference>
<proteinExistence type="inferred from homology"/>
<dbReference type="STRING" id="41875.K8FHJ6"/>
<evidence type="ECO:0000256" key="5">
    <source>
        <dbReference type="RuleBase" id="RU003660"/>
    </source>
</evidence>
<dbReference type="PANTHER" id="PTHR11758">
    <property type="entry name" value="40S RIBOSOMAL PROTEIN S15A"/>
    <property type="match status" value="1"/>
</dbReference>
<evidence type="ECO:0000256" key="4">
    <source>
        <dbReference type="HAMAP-Rule" id="MF_01302"/>
    </source>
</evidence>
<gene>
    <name evidence="6" type="primary">Rps8</name>
    <name evidence="4" type="synonym">rps8</name>
    <name evidence="6" type="ordered locus">BathyCg00303</name>
</gene>
<dbReference type="KEGG" id="bpg:BathyCg00303"/>
<dbReference type="AlphaFoldDB" id="K8FHJ6"/>
<keyword evidence="6" id="KW-0934">Plastid</keyword>
<dbReference type="InterPro" id="IPR047863">
    <property type="entry name" value="Ribosomal_uS8_CS"/>
</dbReference>
<dbReference type="FunFam" id="3.30.1490.10:FF:000001">
    <property type="entry name" value="30S ribosomal protein S8"/>
    <property type="match status" value="1"/>
</dbReference>
<evidence type="ECO:0000313" key="7">
    <source>
        <dbReference type="Proteomes" id="UP000198341"/>
    </source>
</evidence>
<dbReference type="GO" id="GO:1990904">
    <property type="term" value="C:ribonucleoprotein complex"/>
    <property type="evidence" value="ECO:0007669"/>
    <property type="project" value="UniProtKB-KW"/>
</dbReference>
<evidence type="ECO:0000256" key="2">
    <source>
        <dbReference type="ARBA" id="ARBA00022980"/>
    </source>
</evidence>
<reference evidence="6 7" key="1">
    <citation type="submission" date="2011-10" db="EMBL/GenBank/DDBJ databases">
        <authorList>
            <person name="Genoscope - CEA"/>
        </authorList>
    </citation>
    <scope>NUCLEOTIDE SEQUENCE [LARGE SCALE GENOMIC DNA]</scope>
    <source>
        <strain evidence="6 7">RCC 1105</strain>
    </source>
</reference>
<comment type="function">
    <text evidence="4">One of the primary rRNA binding proteins, it binds directly to 16S rRNA central domain where it helps coordinate assembly of the platform of the 30S subunit.</text>
</comment>
<organism evidence="6 7">
    <name type="scientific">Bathycoccus prasinos</name>
    <dbReference type="NCBI Taxonomy" id="41875"/>
    <lineage>
        <taxon>Eukaryota</taxon>
        <taxon>Viridiplantae</taxon>
        <taxon>Chlorophyta</taxon>
        <taxon>Mamiellophyceae</taxon>
        <taxon>Mamiellales</taxon>
        <taxon>Bathycoccaceae</taxon>
        <taxon>Bathycoccus</taxon>
    </lineage>
</organism>
<dbReference type="EMBL" id="FO082259">
    <property type="protein sequence ID" value="CCO65904.1"/>
    <property type="molecule type" value="Genomic_DNA"/>
</dbReference>
<dbReference type="SUPFAM" id="SSF56047">
    <property type="entry name" value="Ribosomal protein S8"/>
    <property type="match status" value="1"/>
</dbReference>
<dbReference type="GO" id="GO:0009507">
    <property type="term" value="C:chloroplast"/>
    <property type="evidence" value="ECO:0007669"/>
    <property type="project" value="UniProtKB-SubCell"/>
</dbReference>
<keyword evidence="6" id="KW-0150">Chloroplast</keyword>